<keyword evidence="5 7" id="KW-0418">Kinase</keyword>
<evidence type="ECO:0000256" key="2">
    <source>
        <dbReference type="ARBA" id="ARBA00022741"/>
    </source>
</evidence>
<sequence>MAKYIVGLTGGIGSGKTTVSNMFADLGIEIIDADIIARQVVTPNSAALTAIAQHFGQEILLENGELNRSALRSKVFANDDEKQWLNALLHPLIRQSILSALAAASGDYCILSAPLLLENNLHVLVNTVLVVDVSVDTQLKRTCRRDNSDQQEVNAIINSQISREKRIGLANQVIDNESADLQQVKAQVTTLHKHYQNQAKTDDLAEQSFKK</sequence>
<dbReference type="EMBL" id="JAVRIF010000003">
    <property type="protein sequence ID" value="MDT0603370.1"/>
    <property type="molecule type" value="Genomic_DNA"/>
</dbReference>
<accession>A0ABU2ZZL0</accession>
<comment type="caution">
    <text evidence="7">The sequence shown here is derived from an EMBL/GenBank/DDBJ whole genome shotgun (WGS) entry which is preliminary data.</text>
</comment>
<dbReference type="EC" id="2.7.1.24" evidence="5 6"/>
<evidence type="ECO:0000313" key="8">
    <source>
        <dbReference type="Proteomes" id="UP001266357"/>
    </source>
</evidence>
<keyword evidence="5" id="KW-0963">Cytoplasm</keyword>
<evidence type="ECO:0000256" key="5">
    <source>
        <dbReference type="HAMAP-Rule" id="MF_00376"/>
    </source>
</evidence>
<protein>
    <recommendedName>
        <fullName evidence="5 6">Dephospho-CoA kinase</fullName>
        <ecNumber evidence="5 6">2.7.1.24</ecNumber>
    </recommendedName>
    <alternativeName>
        <fullName evidence="5">Dephosphocoenzyme A kinase</fullName>
    </alternativeName>
</protein>
<comment type="subcellular location">
    <subcellularLocation>
        <location evidence="5">Cytoplasm</location>
    </subcellularLocation>
</comment>
<dbReference type="NCBIfam" id="TIGR00152">
    <property type="entry name" value="dephospho-CoA kinase"/>
    <property type="match status" value="1"/>
</dbReference>
<dbReference type="RefSeq" id="WP_311579419.1">
    <property type="nucleotide sequence ID" value="NZ_JAVRIF010000003.1"/>
</dbReference>
<comment type="pathway">
    <text evidence="5">Cofactor biosynthesis; coenzyme A biosynthesis; CoA from (R)-pantothenate: step 5/5.</text>
</comment>
<dbReference type="Proteomes" id="UP001266357">
    <property type="component" value="Unassembled WGS sequence"/>
</dbReference>
<organism evidence="7 8">
    <name type="scientific">Thalassotalea castellviae</name>
    <dbReference type="NCBI Taxonomy" id="3075612"/>
    <lineage>
        <taxon>Bacteria</taxon>
        <taxon>Pseudomonadati</taxon>
        <taxon>Pseudomonadota</taxon>
        <taxon>Gammaproteobacteria</taxon>
        <taxon>Alteromonadales</taxon>
        <taxon>Colwelliaceae</taxon>
        <taxon>Thalassotalea</taxon>
    </lineage>
</organism>
<gene>
    <name evidence="5 7" type="primary">coaE</name>
    <name evidence="7" type="ORF">RM573_07155</name>
</gene>
<evidence type="ECO:0000256" key="3">
    <source>
        <dbReference type="ARBA" id="ARBA00022840"/>
    </source>
</evidence>
<dbReference type="HAMAP" id="MF_00376">
    <property type="entry name" value="Dephospho_CoA_kinase"/>
    <property type="match status" value="1"/>
</dbReference>
<dbReference type="SUPFAM" id="SSF52540">
    <property type="entry name" value="P-loop containing nucleoside triphosphate hydrolases"/>
    <property type="match status" value="1"/>
</dbReference>
<keyword evidence="4 5" id="KW-0173">Coenzyme A biosynthesis</keyword>
<name>A0ABU2ZZL0_9GAMM</name>
<proteinExistence type="inferred from homology"/>
<dbReference type="Pfam" id="PF01121">
    <property type="entry name" value="CoaE"/>
    <property type="match status" value="1"/>
</dbReference>
<feature type="binding site" evidence="5">
    <location>
        <begin position="13"/>
        <end position="18"/>
    </location>
    <ligand>
        <name>ATP</name>
        <dbReference type="ChEBI" id="CHEBI:30616"/>
    </ligand>
</feature>
<comment type="similarity">
    <text evidence="1 5">Belongs to the CoaE family.</text>
</comment>
<dbReference type="CDD" id="cd02022">
    <property type="entry name" value="DPCK"/>
    <property type="match status" value="1"/>
</dbReference>
<dbReference type="InterPro" id="IPR001977">
    <property type="entry name" value="Depp_CoAkinase"/>
</dbReference>
<dbReference type="InterPro" id="IPR027417">
    <property type="entry name" value="P-loop_NTPase"/>
</dbReference>
<keyword evidence="5 7" id="KW-0808">Transferase</keyword>
<keyword evidence="8" id="KW-1185">Reference proteome</keyword>
<comment type="function">
    <text evidence="5">Catalyzes the phosphorylation of the 3'-hydroxyl group of dephosphocoenzyme A to form coenzyme A.</text>
</comment>
<dbReference type="Gene3D" id="3.40.50.300">
    <property type="entry name" value="P-loop containing nucleotide triphosphate hydrolases"/>
    <property type="match status" value="1"/>
</dbReference>
<evidence type="ECO:0000313" key="7">
    <source>
        <dbReference type="EMBL" id="MDT0603370.1"/>
    </source>
</evidence>
<evidence type="ECO:0000256" key="4">
    <source>
        <dbReference type="ARBA" id="ARBA00022993"/>
    </source>
</evidence>
<evidence type="ECO:0000256" key="1">
    <source>
        <dbReference type="ARBA" id="ARBA00009018"/>
    </source>
</evidence>
<evidence type="ECO:0000256" key="6">
    <source>
        <dbReference type="NCBIfam" id="TIGR00152"/>
    </source>
</evidence>
<keyword evidence="3 5" id="KW-0067">ATP-binding</keyword>
<dbReference type="GO" id="GO:0004140">
    <property type="term" value="F:dephospho-CoA kinase activity"/>
    <property type="evidence" value="ECO:0007669"/>
    <property type="project" value="UniProtKB-EC"/>
</dbReference>
<reference evidence="7 8" key="1">
    <citation type="submission" date="2023-09" db="EMBL/GenBank/DDBJ databases">
        <authorList>
            <person name="Rey-Velasco X."/>
        </authorList>
    </citation>
    <scope>NUCLEOTIDE SEQUENCE [LARGE SCALE GENOMIC DNA]</scope>
    <source>
        <strain evidence="7 8">W431</strain>
    </source>
</reference>
<dbReference type="PANTHER" id="PTHR10695">
    <property type="entry name" value="DEPHOSPHO-COA KINASE-RELATED"/>
    <property type="match status" value="1"/>
</dbReference>
<dbReference type="PANTHER" id="PTHR10695:SF46">
    <property type="entry name" value="BIFUNCTIONAL COENZYME A SYNTHASE-RELATED"/>
    <property type="match status" value="1"/>
</dbReference>
<comment type="catalytic activity">
    <reaction evidence="5">
        <text>3'-dephospho-CoA + ATP = ADP + CoA + H(+)</text>
        <dbReference type="Rhea" id="RHEA:18245"/>
        <dbReference type="ChEBI" id="CHEBI:15378"/>
        <dbReference type="ChEBI" id="CHEBI:30616"/>
        <dbReference type="ChEBI" id="CHEBI:57287"/>
        <dbReference type="ChEBI" id="CHEBI:57328"/>
        <dbReference type="ChEBI" id="CHEBI:456216"/>
        <dbReference type="EC" id="2.7.1.24"/>
    </reaction>
</comment>
<dbReference type="PROSITE" id="PS51219">
    <property type="entry name" value="DPCK"/>
    <property type="match status" value="1"/>
</dbReference>
<keyword evidence="2 5" id="KW-0547">Nucleotide-binding</keyword>